<reference evidence="2" key="1">
    <citation type="submission" date="2017-04" db="EMBL/GenBank/DDBJ databases">
        <title>Function of individual gut microbiota members based on whole genome sequencing of pure cultures obtained from chicken caecum.</title>
        <authorList>
            <person name="Medvecky M."/>
            <person name="Cejkova D."/>
            <person name="Polansky O."/>
            <person name="Karasova D."/>
            <person name="Kubasova T."/>
            <person name="Cizek A."/>
            <person name="Rychlik I."/>
        </authorList>
    </citation>
    <scope>NUCLEOTIDE SEQUENCE [LARGE SCALE GENOMIC DNA]</scope>
    <source>
        <strain evidence="2">An43</strain>
    </source>
</reference>
<dbReference type="InterPro" id="IPR027417">
    <property type="entry name" value="P-loop_NTPase"/>
</dbReference>
<proteinExistence type="predicted"/>
<evidence type="ECO:0000313" key="1">
    <source>
        <dbReference type="EMBL" id="OUO01397.1"/>
    </source>
</evidence>
<dbReference type="Gene3D" id="3.40.50.300">
    <property type="entry name" value="P-loop containing nucleotide triphosphate hydrolases"/>
    <property type="match status" value="1"/>
</dbReference>
<dbReference type="RefSeq" id="WP_087425873.1">
    <property type="nucleotide sequence ID" value="NZ_NFII01000005.1"/>
</dbReference>
<organism evidence="1 2">
    <name type="scientific">Bacteroides clarus</name>
    <dbReference type="NCBI Taxonomy" id="626929"/>
    <lineage>
        <taxon>Bacteria</taxon>
        <taxon>Pseudomonadati</taxon>
        <taxon>Bacteroidota</taxon>
        <taxon>Bacteroidia</taxon>
        <taxon>Bacteroidales</taxon>
        <taxon>Bacteroidaceae</taxon>
        <taxon>Bacteroides</taxon>
    </lineage>
</organism>
<evidence type="ECO:0008006" key="3">
    <source>
        <dbReference type="Google" id="ProtNLM"/>
    </source>
</evidence>
<name>A0A1Y3YUM7_9BACE</name>
<dbReference type="AlphaFoldDB" id="A0A1Y3YUM7"/>
<dbReference type="Proteomes" id="UP000195386">
    <property type="component" value="Unassembled WGS sequence"/>
</dbReference>
<protein>
    <recommendedName>
        <fullName evidence="3">Terminase</fullName>
    </recommendedName>
</protein>
<gene>
    <name evidence="1" type="ORF">B5F97_06995</name>
</gene>
<evidence type="ECO:0000313" key="2">
    <source>
        <dbReference type="Proteomes" id="UP000195386"/>
    </source>
</evidence>
<comment type="caution">
    <text evidence="1">The sequence shown here is derived from an EMBL/GenBank/DDBJ whole genome shotgun (WGS) entry which is preliminary data.</text>
</comment>
<accession>A0A1Y3YUM7</accession>
<dbReference type="EMBL" id="NFII01000005">
    <property type="protein sequence ID" value="OUO01397.1"/>
    <property type="molecule type" value="Genomic_DNA"/>
</dbReference>
<sequence length="539" mass="62864">MAKKRLTGNNRTLSDDWEETLRQIRTQTAVDFTMTGEEKARKLRELEADPVAWAKFMFYRYAKYEFAGFQKKAIRRIIGHSDGNWYEVLSWARELAKSTIVMFIVLYLVIVKKNKRCVIMTSATNDGARKLLNQYRAQFEANERLKYFYGNLIGDKWTEDYFTLSTRVSFMAMGWGQSPRGVKMDEVRPDVLLMDDYDTDEECRNPEIVNNKWNWFEQALFFTRSISEALLTIWTGNVIAKDCCVSRAGNKARELAAREKPIGNWDIINIRMVDIGNPDPQADYQFGTSVWPEKNTEETIDEVLAQVSLASGQKECFNNPVVEGSYFKEIRWGECPPIGKLKYIVSYGDPTPSNTTGKKAKKNSFKANFLMGLYEGTLYIYTGYLRHVTNDEFVNWYYYQRDYVRERTQQRNYIENNKLQDPFYQQVFVPLFLAKGREKGHYINISPDGRDKPDKFVRIEGNLEPLNRAGRLVFNIREKDNPDMQRLEEQFRLFDDGLPAPADGPDAIEGGYYMCQQLNAHMEAGSYWIGRRPHNKKRM</sequence>